<sequence length="334" mass="34736">MTQMTLSQALNRAHHDVMAADDHIIVIGEDIHGGSGVTGGQELGGVFGVTRGLASRFGAGRVIDTPISETAFVGMATGAAMTGLKPIVEVMFCDFMGVCFDQIMNQAAKARFLSNGRFDLPLTIRTTMGAGDGSGAMHSQSTFGMLSSVAGLMVACPSSPADAAGLLKSAVAAKGPTILMEHKGLYGHADTVEDDLPAVKLGKGRVVREGTDLTIIAVSAFVHKAEAAAEALKKDGIEAEVIDPRTIKPLDEALILESVKKTGRLLVASEDAAFAGFADAVISFVTRAAFADLKAAPVAVTPLDIPVPYGRKAEAKWLPTAETIIKAAKQMMEA</sequence>
<dbReference type="InterPro" id="IPR009014">
    <property type="entry name" value="Transketo_C/PFOR_II"/>
</dbReference>
<dbReference type="Gene3D" id="3.40.50.970">
    <property type="match status" value="1"/>
</dbReference>
<proteinExistence type="predicted"/>
<feature type="domain" description="Transketolase-like pyrimidine-binding" evidence="4">
    <location>
        <begin position="4"/>
        <end position="188"/>
    </location>
</feature>
<dbReference type="RefSeq" id="WP_068309102.1">
    <property type="nucleotide sequence ID" value="NZ_FNAK01000001.1"/>
</dbReference>
<evidence type="ECO:0000313" key="6">
    <source>
        <dbReference type="Proteomes" id="UP000183685"/>
    </source>
</evidence>
<evidence type="ECO:0000313" key="5">
    <source>
        <dbReference type="EMBL" id="SDD22598.1"/>
    </source>
</evidence>
<dbReference type="GO" id="GO:0016491">
    <property type="term" value="F:oxidoreductase activity"/>
    <property type="evidence" value="ECO:0007669"/>
    <property type="project" value="UniProtKB-KW"/>
</dbReference>
<dbReference type="STRING" id="637679.GCA_001550055_00822"/>
<gene>
    <name evidence="5" type="ORF">SAMN04488071_0066</name>
</gene>
<dbReference type="SUPFAM" id="SSF52518">
    <property type="entry name" value="Thiamin diphosphate-binding fold (THDP-binding)"/>
    <property type="match status" value="1"/>
</dbReference>
<dbReference type="OrthoDB" id="9780894at2"/>
<name>A0A1G6T0M1_9PROT</name>
<dbReference type="SUPFAM" id="SSF52922">
    <property type="entry name" value="TK C-terminal domain-like"/>
    <property type="match status" value="1"/>
</dbReference>
<dbReference type="SMART" id="SM00861">
    <property type="entry name" value="Transket_pyr"/>
    <property type="match status" value="1"/>
</dbReference>
<comment type="cofactor">
    <cofactor evidence="1">
        <name>thiamine diphosphate</name>
        <dbReference type="ChEBI" id="CHEBI:58937"/>
    </cofactor>
</comment>
<dbReference type="FunFam" id="3.40.50.970:FF:000001">
    <property type="entry name" value="Pyruvate dehydrogenase E1 beta subunit"/>
    <property type="match status" value="1"/>
</dbReference>
<protein>
    <submittedName>
        <fullName evidence="5">Pyruvate dehydrogenase E1 component beta subunit</fullName>
    </submittedName>
</protein>
<dbReference type="CDD" id="cd07036">
    <property type="entry name" value="TPP_PYR_E1-PDHc-beta_like"/>
    <property type="match status" value="1"/>
</dbReference>
<organism evidence="5 6">
    <name type="scientific">Kordiimonas lacus</name>
    <dbReference type="NCBI Taxonomy" id="637679"/>
    <lineage>
        <taxon>Bacteria</taxon>
        <taxon>Pseudomonadati</taxon>
        <taxon>Pseudomonadota</taxon>
        <taxon>Alphaproteobacteria</taxon>
        <taxon>Kordiimonadales</taxon>
        <taxon>Kordiimonadaceae</taxon>
        <taxon>Kordiimonas</taxon>
    </lineage>
</organism>
<accession>A0A1G6T0M1</accession>
<dbReference type="PANTHER" id="PTHR43257:SF2">
    <property type="entry name" value="PYRUVATE DEHYDROGENASE E1 COMPONENT SUBUNIT BETA"/>
    <property type="match status" value="1"/>
</dbReference>
<dbReference type="AlphaFoldDB" id="A0A1G6T0M1"/>
<keyword evidence="5" id="KW-0670">Pyruvate</keyword>
<keyword evidence="2" id="KW-0560">Oxidoreductase</keyword>
<dbReference type="InterPro" id="IPR033248">
    <property type="entry name" value="Transketolase_C"/>
</dbReference>
<dbReference type="Gene3D" id="3.40.50.920">
    <property type="match status" value="1"/>
</dbReference>
<evidence type="ECO:0000256" key="2">
    <source>
        <dbReference type="ARBA" id="ARBA00023002"/>
    </source>
</evidence>
<dbReference type="Proteomes" id="UP000183685">
    <property type="component" value="Unassembled WGS sequence"/>
</dbReference>
<dbReference type="Pfam" id="PF02779">
    <property type="entry name" value="Transket_pyr"/>
    <property type="match status" value="1"/>
</dbReference>
<keyword evidence="6" id="KW-1185">Reference proteome</keyword>
<keyword evidence="3" id="KW-0786">Thiamine pyrophosphate</keyword>
<dbReference type="InterPro" id="IPR005475">
    <property type="entry name" value="Transketolase-like_Pyr-bd"/>
</dbReference>
<dbReference type="Pfam" id="PF02780">
    <property type="entry name" value="Transketolase_C"/>
    <property type="match status" value="1"/>
</dbReference>
<reference evidence="5 6" key="1">
    <citation type="submission" date="2016-10" db="EMBL/GenBank/DDBJ databases">
        <authorList>
            <person name="de Groot N.N."/>
        </authorList>
    </citation>
    <scope>NUCLEOTIDE SEQUENCE [LARGE SCALE GENOMIC DNA]</scope>
    <source>
        <strain evidence="5 6">CGMCC 1.9109</strain>
    </source>
</reference>
<evidence type="ECO:0000256" key="3">
    <source>
        <dbReference type="ARBA" id="ARBA00023052"/>
    </source>
</evidence>
<dbReference type="InterPro" id="IPR029061">
    <property type="entry name" value="THDP-binding"/>
</dbReference>
<evidence type="ECO:0000259" key="4">
    <source>
        <dbReference type="SMART" id="SM00861"/>
    </source>
</evidence>
<dbReference type="EMBL" id="FNAK01000001">
    <property type="protein sequence ID" value="SDD22598.1"/>
    <property type="molecule type" value="Genomic_DNA"/>
</dbReference>
<evidence type="ECO:0000256" key="1">
    <source>
        <dbReference type="ARBA" id="ARBA00001964"/>
    </source>
</evidence>
<dbReference type="PANTHER" id="PTHR43257">
    <property type="entry name" value="PYRUVATE DEHYDROGENASE E1 COMPONENT BETA SUBUNIT"/>
    <property type="match status" value="1"/>
</dbReference>